<reference evidence="8 9" key="1">
    <citation type="submission" date="2022-10" db="EMBL/GenBank/DDBJ databases">
        <title>Comparative genomic analysis of Cohnella hashimotonis sp. nov., isolated from the International Space Station.</title>
        <authorList>
            <person name="Simpson A."/>
            <person name="Venkateswaran K."/>
        </authorList>
    </citation>
    <scope>NUCLEOTIDE SEQUENCE [LARGE SCALE GENOMIC DNA]</scope>
    <source>
        <strain evidence="8 9">DSM 18997</strain>
    </source>
</reference>
<protein>
    <submittedName>
        <fullName evidence="8">Carbohydrate ABC transporter permease</fullName>
    </submittedName>
</protein>
<dbReference type="InterPro" id="IPR000515">
    <property type="entry name" value="MetI-like"/>
</dbReference>
<sequence>MQNSRNDKWLAVLFYAFTIVFAALCLYPFLLVIASSFTEEATLLRNGYRLLPEAVSLNAYKAIFSTNTIPDAYLVTIFITVAGTALSLLVTSLAAYSLSGSRLRYAPQLALFFYFTMLFSGGMVSSYILTTRYLHLQDTIWVYILPAVLSPWNLFLMRNFFNDIPKELFESVKLDGAGGAADLALYRAPAVAAGAGHDRTVLCARLLVVLGARDAVYRKSEAVFAAIYHHANYPQHRYGAKYRRIRHAIGGSGGSGLHGAAGDRDGHGGTDHFPLSVPAALFRRGTERSALLKAEHGRKAG</sequence>
<keyword evidence="3" id="KW-1003">Cell membrane</keyword>
<evidence type="ECO:0000313" key="9">
    <source>
        <dbReference type="Proteomes" id="UP001153387"/>
    </source>
</evidence>
<evidence type="ECO:0000313" key="8">
    <source>
        <dbReference type="EMBL" id="MDG0790842.1"/>
    </source>
</evidence>
<evidence type="ECO:0000256" key="4">
    <source>
        <dbReference type="ARBA" id="ARBA00022692"/>
    </source>
</evidence>
<proteinExistence type="predicted"/>
<evidence type="ECO:0000256" key="3">
    <source>
        <dbReference type="ARBA" id="ARBA00022475"/>
    </source>
</evidence>
<dbReference type="PANTHER" id="PTHR43744">
    <property type="entry name" value="ABC TRANSPORTER PERMEASE PROTEIN MG189-RELATED-RELATED"/>
    <property type="match status" value="1"/>
</dbReference>
<comment type="subcellular location">
    <subcellularLocation>
        <location evidence="1">Cell membrane</location>
        <topology evidence="1">Multi-pass membrane protein</topology>
    </subcellularLocation>
</comment>
<evidence type="ECO:0000256" key="6">
    <source>
        <dbReference type="ARBA" id="ARBA00023136"/>
    </source>
</evidence>
<gene>
    <name evidence="8" type="ORF">OMP38_08180</name>
</gene>
<dbReference type="SUPFAM" id="SSF161098">
    <property type="entry name" value="MetI-like"/>
    <property type="match status" value="1"/>
</dbReference>
<feature type="transmembrane region" description="Helical" evidence="7">
    <location>
        <begin position="109"/>
        <end position="128"/>
    </location>
</feature>
<dbReference type="PANTHER" id="PTHR43744:SF9">
    <property type="entry name" value="POLYGALACTURONAN_RHAMNOGALACTURONAN TRANSPORT SYSTEM PERMEASE PROTEIN YTCP"/>
    <property type="match status" value="1"/>
</dbReference>
<dbReference type="Proteomes" id="UP001153387">
    <property type="component" value="Unassembled WGS sequence"/>
</dbReference>
<dbReference type="GO" id="GO:0005886">
    <property type="term" value="C:plasma membrane"/>
    <property type="evidence" value="ECO:0007669"/>
    <property type="project" value="UniProtKB-SubCell"/>
</dbReference>
<dbReference type="AlphaFoldDB" id="A0A9X4KEY5"/>
<organism evidence="8 9">
    <name type="scientific">Cohnella ginsengisoli</name>
    <dbReference type="NCBI Taxonomy" id="425004"/>
    <lineage>
        <taxon>Bacteria</taxon>
        <taxon>Bacillati</taxon>
        <taxon>Bacillota</taxon>
        <taxon>Bacilli</taxon>
        <taxon>Bacillales</taxon>
        <taxon>Paenibacillaceae</taxon>
        <taxon>Cohnella</taxon>
    </lineage>
</organism>
<dbReference type="Gene3D" id="1.10.3720.10">
    <property type="entry name" value="MetI-like"/>
    <property type="match status" value="1"/>
</dbReference>
<dbReference type="CDD" id="cd06261">
    <property type="entry name" value="TM_PBP2"/>
    <property type="match status" value="1"/>
</dbReference>
<dbReference type="InterPro" id="IPR035906">
    <property type="entry name" value="MetI-like_sf"/>
</dbReference>
<dbReference type="GO" id="GO:0055085">
    <property type="term" value="P:transmembrane transport"/>
    <property type="evidence" value="ECO:0007669"/>
    <property type="project" value="InterPro"/>
</dbReference>
<feature type="transmembrane region" description="Helical" evidence="7">
    <location>
        <begin position="12"/>
        <end position="34"/>
    </location>
</feature>
<comment type="caution">
    <text evidence="8">The sequence shown here is derived from an EMBL/GenBank/DDBJ whole genome shotgun (WGS) entry which is preliminary data.</text>
</comment>
<evidence type="ECO:0000256" key="1">
    <source>
        <dbReference type="ARBA" id="ARBA00004651"/>
    </source>
</evidence>
<keyword evidence="4 7" id="KW-0812">Transmembrane</keyword>
<keyword evidence="6 7" id="KW-0472">Membrane</keyword>
<dbReference type="RefSeq" id="WP_277564633.1">
    <property type="nucleotide sequence ID" value="NZ_JAPDHZ010000002.1"/>
</dbReference>
<evidence type="ECO:0000256" key="2">
    <source>
        <dbReference type="ARBA" id="ARBA00022448"/>
    </source>
</evidence>
<name>A0A9X4KEY5_9BACL</name>
<keyword evidence="2" id="KW-0813">Transport</keyword>
<feature type="transmembrane region" description="Helical" evidence="7">
    <location>
        <begin position="72"/>
        <end position="97"/>
    </location>
</feature>
<accession>A0A9X4KEY5</accession>
<dbReference type="EMBL" id="JAPDHZ010000002">
    <property type="protein sequence ID" value="MDG0790842.1"/>
    <property type="molecule type" value="Genomic_DNA"/>
</dbReference>
<evidence type="ECO:0000256" key="5">
    <source>
        <dbReference type="ARBA" id="ARBA00022989"/>
    </source>
</evidence>
<keyword evidence="5 7" id="KW-1133">Transmembrane helix</keyword>
<feature type="transmembrane region" description="Helical" evidence="7">
    <location>
        <begin position="140"/>
        <end position="161"/>
    </location>
</feature>
<evidence type="ECO:0000256" key="7">
    <source>
        <dbReference type="SAM" id="Phobius"/>
    </source>
</evidence>
<keyword evidence="9" id="KW-1185">Reference proteome</keyword>